<evidence type="ECO:0000313" key="1">
    <source>
        <dbReference type="EMBL" id="AGY57039.1"/>
    </source>
</evidence>
<name>U5QHC6_GLOK1</name>
<dbReference type="HOGENOM" id="CLU_2478947_0_0_3"/>
<gene>
    <name evidence="1" type="ORF">GKIL_0793</name>
</gene>
<dbReference type="AlphaFoldDB" id="U5QHC6"/>
<protein>
    <submittedName>
        <fullName evidence="1">Uncharacterized protein</fullName>
    </submittedName>
</protein>
<accession>U5QHC6</accession>
<sequence length="87" mass="9815">MIHPEPLVSRYSLTVTYADCPSAPIVQMLTGHALARQLPWLATFVGQPFYLDFTHDLTRYQIEPVLDDAPPARRLARFPAPVLANVR</sequence>
<proteinExistence type="predicted"/>
<dbReference type="EMBL" id="CP003587">
    <property type="protein sequence ID" value="AGY57039.1"/>
    <property type="molecule type" value="Genomic_DNA"/>
</dbReference>
<evidence type="ECO:0000313" key="2">
    <source>
        <dbReference type="Proteomes" id="UP000017396"/>
    </source>
</evidence>
<organism evidence="1 2">
    <name type="scientific">Gloeobacter kilaueensis (strain ATCC BAA-2537 / CCAP 1431/1 / ULC 316 / JS1)</name>
    <dbReference type="NCBI Taxonomy" id="1183438"/>
    <lineage>
        <taxon>Bacteria</taxon>
        <taxon>Bacillati</taxon>
        <taxon>Cyanobacteriota</taxon>
        <taxon>Cyanophyceae</taxon>
        <taxon>Gloeobacterales</taxon>
        <taxon>Gloeobacteraceae</taxon>
        <taxon>Gloeobacter</taxon>
    </lineage>
</organism>
<dbReference type="STRING" id="1183438.GKIL_0793"/>
<dbReference type="Proteomes" id="UP000017396">
    <property type="component" value="Chromosome"/>
</dbReference>
<dbReference type="KEGG" id="glj:GKIL_0793"/>
<dbReference type="RefSeq" id="WP_023172089.1">
    <property type="nucleotide sequence ID" value="NC_022600.1"/>
</dbReference>
<keyword evidence="2" id="KW-1185">Reference proteome</keyword>
<reference evidence="1 2" key="1">
    <citation type="journal article" date="2013" name="PLoS ONE">
        <title>Cultivation and Complete Genome Sequencing of Gloeobacter kilaueensis sp. nov., from a Lava Cave in Kilauea Caldera, Hawai'i.</title>
        <authorList>
            <person name="Saw J.H."/>
            <person name="Schatz M."/>
            <person name="Brown M.V."/>
            <person name="Kunkel D.D."/>
            <person name="Foster J.S."/>
            <person name="Shick H."/>
            <person name="Christensen S."/>
            <person name="Hou S."/>
            <person name="Wan X."/>
            <person name="Donachie S.P."/>
        </authorList>
    </citation>
    <scope>NUCLEOTIDE SEQUENCE [LARGE SCALE GENOMIC DNA]</scope>
    <source>
        <strain evidence="2">JS</strain>
    </source>
</reference>